<dbReference type="GO" id="GO:0005886">
    <property type="term" value="C:plasma membrane"/>
    <property type="evidence" value="ECO:0007669"/>
    <property type="project" value="TreeGrafter"/>
</dbReference>
<feature type="transmembrane region" description="Helical" evidence="1">
    <location>
        <begin position="138"/>
        <end position="159"/>
    </location>
</feature>
<dbReference type="InterPro" id="IPR051384">
    <property type="entry name" value="Mth_GPCR"/>
</dbReference>
<keyword evidence="1" id="KW-0472">Membrane</keyword>
<sequence>MVISMICYVLSIAVYLYVKKLRNTLGKCIISSLFSIAIVNFMVILVKFWLIILVNAMVTYMTCVFFLSAYIAWLSAISYHIQKVFRTVKCGEHRHQFLVYSAFVWTTAATVTGVFYLIQNTRYECQKESKFAGKCLILGWLILSIFNIVKFIQTTTYIWKVKRELKRVTKQKETTPTCFNFDTQTYLQFLRLSVMMGLSWIFINLVWAIYVIFDTSSEWIQMFVLELSFYIGIFIFILLVARRSTLKLLKESFREKCAACPRTGNKSNACLILIC</sequence>
<gene>
    <name evidence="3" type="primary">LOC118877371</name>
</gene>
<feature type="transmembrane region" description="Helical" evidence="1">
    <location>
        <begin position="29"/>
        <end position="52"/>
    </location>
</feature>
<dbReference type="RefSeq" id="XP_065720854.2">
    <property type="nucleotide sequence ID" value="XM_065864782.2"/>
</dbReference>
<dbReference type="AlphaFoldDB" id="A0AB40DCZ9"/>
<evidence type="ECO:0000313" key="3">
    <source>
        <dbReference type="RefSeq" id="XP_065720854.2"/>
    </source>
</evidence>
<feature type="transmembrane region" description="Helical" evidence="1">
    <location>
        <begin position="219"/>
        <end position="241"/>
    </location>
</feature>
<keyword evidence="1" id="KW-1133">Transmembrane helix</keyword>
<feature type="transmembrane region" description="Helical" evidence="1">
    <location>
        <begin position="189"/>
        <end position="213"/>
    </location>
</feature>
<accession>A0AB40DCZ9</accession>
<reference evidence="3" key="1">
    <citation type="submission" date="2025-08" db="UniProtKB">
        <authorList>
            <consortium name="RefSeq"/>
        </authorList>
    </citation>
    <scope>IDENTIFICATION</scope>
</reference>
<dbReference type="Gene3D" id="1.20.1070.10">
    <property type="entry name" value="Rhodopsin 7-helix transmembrane proteins"/>
    <property type="match status" value="1"/>
</dbReference>
<proteinExistence type="predicted"/>
<feature type="transmembrane region" description="Helical" evidence="1">
    <location>
        <begin position="97"/>
        <end position="118"/>
    </location>
</feature>
<keyword evidence="2" id="KW-1185">Reference proteome</keyword>
<dbReference type="PANTHER" id="PTHR47154">
    <property type="entry name" value="G-PROTEIN COUPLED RECEPTOR MTH-RELATED"/>
    <property type="match status" value="1"/>
</dbReference>
<keyword evidence="1" id="KW-0812">Transmembrane</keyword>
<name>A0AB40DCZ9_DROSZ</name>
<dbReference type="GO" id="GO:0008528">
    <property type="term" value="F:G protein-coupled peptide receptor activity"/>
    <property type="evidence" value="ECO:0007669"/>
    <property type="project" value="TreeGrafter"/>
</dbReference>
<dbReference type="GeneID" id="118877371"/>
<dbReference type="PANTHER" id="PTHR47154:SF2">
    <property type="entry name" value="G-PROTEIN COUPLED RECEPTOR MTH-RELATED"/>
    <property type="match status" value="1"/>
</dbReference>
<protein>
    <submittedName>
        <fullName evidence="3">Probable G-protein coupled receptor Mth-like 7 isoform X2</fullName>
    </submittedName>
</protein>
<evidence type="ECO:0000313" key="2">
    <source>
        <dbReference type="Proteomes" id="UP001652628"/>
    </source>
</evidence>
<dbReference type="Proteomes" id="UP001652628">
    <property type="component" value="Chromosome 3"/>
</dbReference>
<feature type="transmembrane region" description="Helical" evidence="1">
    <location>
        <begin position="58"/>
        <end position="76"/>
    </location>
</feature>
<organism evidence="2 3">
    <name type="scientific">Drosophila suzukii</name>
    <name type="common">Spotted-wing drosophila fruit fly</name>
    <dbReference type="NCBI Taxonomy" id="28584"/>
    <lineage>
        <taxon>Eukaryota</taxon>
        <taxon>Metazoa</taxon>
        <taxon>Ecdysozoa</taxon>
        <taxon>Arthropoda</taxon>
        <taxon>Hexapoda</taxon>
        <taxon>Insecta</taxon>
        <taxon>Pterygota</taxon>
        <taxon>Neoptera</taxon>
        <taxon>Endopterygota</taxon>
        <taxon>Diptera</taxon>
        <taxon>Brachycera</taxon>
        <taxon>Muscomorpha</taxon>
        <taxon>Ephydroidea</taxon>
        <taxon>Drosophilidae</taxon>
        <taxon>Drosophila</taxon>
        <taxon>Sophophora</taxon>
    </lineage>
</organism>
<evidence type="ECO:0000256" key="1">
    <source>
        <dbReference type="SAM" id="Phobius"/>
    </source>
</evidence>